<comment type="subcellular location">
    <subcellularLocation>
        <location evidence="1">Cell membrane</location>
        <topology evidence="1">Multi-pass membrane protein</topology>
    </subcellularLocation>
</comment>
<dbReference type="InterPro" id="IPR039421">
    <property type="entry name" value="Type_1_exporter"/>
</dbReference>
<reference evidence="13 14" key="1">
    <citation type="submission" date="2017-06" db="EMBL/GenBank/DDBJ databases">
        <authorList>
            <person name="Kim H.J."/>
            <person name="Triplett B.A."/>
        </authorList>
    </citation>
    <scope>NUCLEOTIDE SEQUENCE [LARGE SCALE GENOMIC DNA]</scope>
    <source>
        <strain evidence="13 14">DSM 11445</strain>
    </source>
</reference>
<dbReference type="Proteomes" id="UP000198440">
    <property type="component" value="Unassembled WGS sequence"/>
</dbReference>
<dbReference type="EMBL" id="FZON01000060">
    <property type="protein sequence ID" value="SNT11973.1"/>
    <property type="molecule type" value="Genomic_DNA"/>
</dbReference>
<dbReference type="PANTHER" id="PTHR43394">
    <property type="entry name" value="ATP-DEPENDENT PERMEASE MDL1, MITOCHONDRIAL"/>
    <property type="match status" value="1"/>
</dbReference>
<dbReference type="Pfam" id="PF00005">
    <property type="entry name" value="ABC_tran"/>
    <property type="match status" value="1"/>
</dbReference>
<evidence type="ECO:0000259" key="11">
    <source>
        <dbReference type="PROSITE" id="PS50893"/>
    </source>
</evidence>
<feature type="transmembrane region" description="Helical" evidence="10">
    <location>
        <begin position="41"/>
        <end position="62"/>
    </location>
</feature>
<evidence type="ECO:0000256" key="10">
    <source>
        <dbReference type="SAM" id="Phobius"/>
    </source>
</evidence>
<evidence type="ECO:0000256" key="9">
    <source>
        <dbReference type="SAM" id="MobiDB-lite"/>
    </source>
</evidence>
<dbReference type="InterPro" id="IPR003439">
    <property type="entry name" value="ABC_transporter-like_ATP-bd"/>
</dbReference>
<dbReference type="SUPFAM" id="SSF52540">
    <property type="entry name" value="P-loop containing nucleoside triphosphate hydrolases"/>
    <property type="match status" value="1"/>
</dbReference>
<feature type="transmembrane region" description="Helical" evidence="10">
    <location>
        <begin position="187"/>
        <end position="207"/>
    </location>
</feature>
<evidence type="ECO:0000256" key="4">
    <source>
        <dbReference type="ARBA" id="ARBA00022692"/>
    </source>
</evidence>
<evidence type="ECO:0000256" key="2">
    <source>
        <dbReference type="ARBA" id="ARBA00022448"/>
    </source>
</evidence>
<dbReference type="InterPro" id="IPR017871">
    <property type="entry name" value="ABC_transporter-like_CS"/>
</dbReference>
<dbReference type="PANTHER" id="PTHR43394:SF1">
    <property type="entry name" value="ATP-BINDING CASSETTE SUB-FAMILY B MEMBER 10, MITOCHONDRIAL"/>
    <property type="match status" value="1"/>
</dbReference>
<dbReference type="SUPFAM" id="SSF90123">
    <property type="entry name" value="ABC transporter transmembrane region"/>
    <property type="match status" value="1"/>
</dbReference>
<gene>
    <name evidence="13" type="ORF">SAMN04488078_10605</name>
</gene>
<feature type="transmembrane region" description="Helical" evidence="10">
    <location>
        <begin position="82"/>
        <end position="107"/>
    </location>
</feature>
<accession>A0A239K2Z8</accession>
<dbReference type="PROSITE" id="PS50929">
    <property type="entry name" value="ABC_TM1F"/>
    <property type="match status" value="1"/>
</dbReference>
<evidence type="ECO:0000259" key="12">
    <source>
        <dbReference type="PROSITE" id="PS50929"/>
    </source>
</evidence>
<dbReference type="InterPro" id="IPR027417">
    <property type="entry name" value="P-loop_NTPase"/>
</dbReference>
<evidence type="ECO:0000313" key="14">
    <source>
        <dbReference type="Proteomes" id="UP000198440"/>
    </source>
</evidence>
<proteinExistence type="predicted"/>
<organism evidence="13 14">
    <name type="scientific">Antarctobacter heliothermus</name>
    <dbReference type="NCBI Taxonomy" id="74033"/>
    <lineage>
        <taxon>Bacteria</taxon>
        <taxon>Pseudomonadati</taxon>
        <taxon>Pseudomonadota</taxon>
        <taxon>Alphaproteobacteria</taxon>
        <taxon>Rhodobacterales</taxon>
        <taxon>Roseobacteraceae</taxon>
        <taxon>Antarctobacter</taxon>
    </lineage>
</organism>
<evidence type="ECO:0000256" key="5">
    <source>
        <dbReference type="ARBA" id="ARBA00022741"/>
    </source>
</evidence>
<dbReference type="InterPro" id="IPR036640">
    <property type="entry name" value="ABC1_TM_sf"/>
</dbReference>
<dbReference type="SMART" id="SM00382">
    <property type="entry name" value="AAA"/>
    <property type="match status" value="1"/>
</dbReference>
<keyword evidence="8 10" id="KW-0472">Membrane</keyword>
<dbReference type="InterPro" id="IPR011527">
    <property type="entry name" value="ABC1_TM_dom"/>
</dbReference>
<dbReference type="GO" id="GO:0005886">
    <property type="term" value="C:plasma membrane"/>
    <property type="evidence" value="ECO:0007669"/>
    <property type="project" value="UniProtKB-SubCell"/>
</dbReference>
<name>A0A239K2Z8_9RHOB</name>
<evidence type="ECO:0000256" key="3">
    <source>
        <dbReference type="ARBA" id="ARBA00022475"/>
    </source>
</evidence>
<keyword evidence="2" id="KW-0813">Transport</keyword>
<keyword evidence="5" id="KW-0547">Nucleotide-binding</keyword>
<evidence type="ECO:0000256" key="6">
    <source>
        <dbReference type="ARBA" id="ARBA00022840"/>
    </source>
</evidence>
<dbReference type="Gene3D" id="1.20.1560.10">
    <property type="entry name" value="ABC transporter type 1, transmembrane domain"/>
    <property type="match status" value="1"/>
</dbReference>
<dbReference type="FunFam" id="3.40.50.300:FF:000221">
    <property type="entry name" value="Multidrug ABC transporter ATP-binding protein"/>
    <property type="match status" value="1"/>
</dbReference>
<evidence type="ECO:0000256" key="1">
    <source>
        <dbReference type="ARBA" id="ARBA00004651"/>
    </source>
</evidence>
<dbReference type="InterPro" id="IPR003593">
    <property type="entry name" value="AAA+_ATPase"/>
</dbReference>
<feature type="region of interest" description="Disordered" evidence="9">
    <location>
        <begin position="1"/>
        <end position="21"/>
    </location>
</feature>
<dbReference type="RefSeq" id="WP_425426652.1">
    <property type="nucleotide sequence ID" value="NZ_FZON01000060.1"/>
</dbReference>
<dbReference type="CDD" id="cd18552">
    <property type="entry name" value="ABC_6TM_MsbA_like"/>
    <property type="match status" value="1"/>
</dbReference>
<feature type="transmembrane region" description="Helical" evidence="10">
    <location>
        <begin position="164"/>
        <end position="181"/>
    </location>
</feature>
<evidence type="ECO:0000313" key="13">
    <source>
        <dbReference type="EMBL" id="SNT11973.1"/>
    </source>
</evidence>
<keyword evidence="7 10" id="KW-1133">Transmembrane helix</keyword>
<keyword evidence="4 10" id="KW-0812">Transmembrane</keyword>
<feature type="domain" description="ABC transporter" evidence="11">
    <location>
        <begin position="362"/>
        <end position="594"/>
    </location>
</feature>
<dbReference type="GO" id="GO:0005524">
    <property type="term" value="F:ATP binding"/>
    <property type="evidence" value="ECO:0007669"/>
    <property type="project" value="UniProtKB-KW"/>
</dbReference>
<dbReference type="GO" id="GO:0016887">
    <property type="term" value="F:ATP hydrolysis activity"/>
    <property type="evidence" value="ECO:0007669"/>
    <property type="project" value="InterPro"/>
</dbReference>
<dbReference type="Pfam" id="PF00664">
    <property type="entry name" value="ABC_membrane"/>
    <property type="match status" value="1"/>
</dbReference>
<dbReference type="AlphaFoldDB" id="A0A239K2Z8"/>
<protein>
    <submittedName>
        <fullName evidence="13">ABC-type multidrug transport system, ATPase and permease component</fullName>
    </submittedName>
</protein>
<dbReference type="Gene3D" id="3.40.50.300">
    <property type="entry name" value="P-loop containing nucleotide triphosphate hydrolases"/>
    <property type="match status" value="1"/>
</dbReference>
<evidence type="ECO:0000256" key="8">
    <source>
        <dbReference type="ARBA" id="ARBA00023136"/>
    </source>
</evidence>
<sequence>MADPTPVPNPAPAPSPAPAPNPTPAPKRLFLWLWRRYLKRYAGLMAIAMIFMALEGSMFGLLSYMMKPMFDDVFVGGNANALLWVGLVVMGIFTVRAVASVVQKVLLTRVSQMSMGDIRQDMLGHLMTLDPEFHNEHGPGYLIQRVEGDVNAISKVWSTLITGAGRDVVALISLFGVALFIDWRWTLVALVGAPLLIFPSVLLQRFVRRNARNVRDISARLSTRLNEVFHGITPVKLNQLERWMGKKYRALTRQRIRAETRSAAGQASLPGLIDLMSGIGFVGVLYFGGGEILAGEKTVGDFMAFFTAIGLAFEPLRRLGAVSGVWQVAAASIERIIEMLNTQPRLRDPDSPLPPPEGVPGISLRGVDLRFGETQVLRGLSFEAAPGQTTALVGASGAGKSTVFNLLTRMAEAQGGDVEIGGVPVAAMRLRSLRGMISVVSQEALLFDETLRDNIVLDRTVSDAELDTALQAAHVADFLPRLEAGLDTQVGPRGSRLSGGQRQRVAIARALLRDTPVLLLDEATSALDAQSEAVVQTALEQLSQGRTTLVIAHRLSTVRNADKIVVMEAGRVVEQGTHDALIAQGGAYADLYKLQFDKPE</sequence>
<dbReference type="GO" id="GO:0015421">
    <property type="term" value="F:ABC-type oligopeptide transporter activity"/>
    <property type="evidence" value="ECO:0007669"/>
    <property type="project" value="TreeGrafter"/>
</dbReference>
<keyword evidence="6" id="KW-0067">ATP-binding</keyword>
<keyword evidence="3" id="KW-1003">Cell membrane</keyword>
<dbReference type="PROSITE" id="PS00211">
    <property type="entry name" value="ABC_TRANSPORTER_1"/>
    <property type="match status" value="1"/>
</dbReference>
<dbReference type="PROSITE" id="PS50893">
    <property type="entry name" value="ABC_TRANSPORTER_2"/>
    <property type="match status" value="1"/>
</dbReference>
<evidence type="ECO:0000256" key="7">
    <source>
        <dbReference type="ARBA" id="ARBA00022989"/>
    </source>
</evidence>
<feature type="domain" description="ABC transmembrane type-1" evidence="12">
    <location>
        <begin position="46"/>
        <end position="327"/>
    </location>
</feature>